<dbReference type="GO" id="GO:0003677">
    <property type="term" value="F:DNA binding"/>
    <property type="evidence" value="ECO:0007669"/>
    <property type="project" value="UniProtKB-KW"/>
</dbReference>
<keyword evidence="5" id="KW-0238">DNA-binding</keyword>
<dbReference type="PROSITE" id="PS00463">
    <property type="entry name" value="ZN2_CY6_FUNGAL_1"/>
    <property type="match status" value="1"/>
</dbReference>
<feature type="non-terminal residue" evidence="10">
    <location>
        <position position="602"/>
    </location>
</feature>
<dbReference type="Proteomes" id="UP000799764">
    <property type="component" value="Unassembled WGS sequence"/>
</dbReference>
<evidence type="ECO:0000259" key="9">
    <source>
        <dbReference type="PROSITE" id="PS50048"/>
    </source>
</evidence>
<dbReference type="GO" id="GO:0000981">
    <property type="term" value="F:DNA-binding transcription factor activity, RNA polymerase II-specific"/>
    <property type="evidence" value="ECO:0007669"/>
    <property type="project" value="InterPro"/>
</dbReference>
<evidence type="ECO:0000313" key="10">
    <source>
        <dbReference type="EMBL" id="KAF2439922.1"/>
    </source>
</evidence>
<dbReference type="PANTHER" id="PTHR31313">
    <property type="entry name" value="TY1 ENHANCER ACTIVATOR"/>
    <property type="match status" value="1"/>
</dbReference>
<evidence type="ECO:0000313" key="11">
    <source>
        <dbReference type="Proteomes" id="UP000799764"/>
    </source>
</evidence>
<dbReference type="InterPro" id="IPR007219">
    <property type="entry name" value="XnlR_reg_dom"/>
</dbReference>
<dbReference type="CDD" id="cd12148">
    <property type="entry name" value="fungal_TF_MHR"/>
    <property type="match status" value="1"/>
</dbReference>
<feature type="domain" description="Zn(2)-C6 fungal-type" evidence="9">
    <location>
        <begin position="7"/>
        <end position="39"/>
    </location>
</feature>
<dbReference type="PROSITE" id="PS50048">
    <property type="entry name" value="ZN2_CY6_FUNGAL_2"/>
    <property type="match status" value="1"/>
</dbReference>
<feature type="compositionally biased region" description="Polar residues" evidence="8">
    <location>
        <begin position="89"/>
        <end position="109"/>
    </location>
</feature>
<dbReference type="Pfam" id="PF04082">
    <property type="entry name" value="Fungal_trans"/>
    <property type="match status" value="1"/>
</dbReference>
<accession>A0A9P4P9Q1</accession>
<comment type="caution">
    <text evidence="10">The sequence shown here is derived from an EMBL/GenBank/DDBJ whole genome shotgun (WGS) entry which is preliminary data.</text>
</comment>
<evidence type="ECO:0000256" key="7">
    <source>
        <dbReference type="ARBA" id="ARBA00023242"/>
    </source>
</evidence>
<dbReference type="GO" id="GO:0005634">
    <property type="term" value="C:nucleus"/>
    <property type="evidence" value="ECO:0007669"/>
    <property type="project" value="UniProtKB-SubCell"/>
</dbReference>
<evidence type="ECO:0000256" key="8">
    <source>
        <dbReference type="SAM" id="MobiDB-lite"/>
    </source>
</evidence>
<dbReference type="InterPro" id="IPR001138">
    <property type="entry name" value="Zn2Cys6_DnaBD"/>
</dbReference>
<organism evidence="10 11">
    <name type="scientific">Karstenula rhodostoma CBS 690.94</name>
    <dbReference type="NCBI Taxonomy" id="1392251"/>
    <lineage>
        <taxon>Eukaryota</taxon>
        <taxon>Fungi</taxon>
        <taxon>Dikarya</taxon>
        <taxon>Ascomycota</taxon>
        <taxon>Pezizomycotina</taxon>
        <taxon>Dothideomycetes</taxon>
        <taxon>Pleosporomycetidae</taxon>
        <taxon>Pleosporales</taxon>
        <taxon>Massarineae</taxon>
        <taxon>Didymosphaeriaceae</taxon>
        <taxon>Karstenula</taxon>
    </lineage>
</organism>
<keyword evidence="11" id="KW-1185">Reference proteome</keyword>
<dbReference type="AlphaFoldDB" id="A0A9P4P9Q1"/>
<proteinExistence type="predicted"/>
<evidence type="ECO:0000256" key="1">
    <source>
        <dbReference type="ARBA" id="ARBA00004123"/>
    </source>
</evidence>
<keyword evidence="7" id="KW-0539">Nucleus</keyword>
<sequence>RRRASMACLHCRKSRIRCKVEQGFTSCTPCRQSGVTCAFDARDGRKNRANSKAVANELKDRIRHLEGLLRQSSSEQITNEAFGVEERSQQPQFDSPNLSESDSGSQFTLTYDEEPPPYADTTQTIASAQTQSQRREEQNRSMPAKLIPHPVKFDMSAGRVRFFGPTTNMHILSRPASDASRSPGPFWPISTLVQNFSPAAHDYLIDLFFDCHNSALHIVHKWAFFDDLKSDGTQFYSNFLHMAILAEGYRYSDKRREDMRRLAAPKETTDSSIFHTKAKKMVEQELINPGGIPSIQAFFLLADLEVGVGRDDTGWMFAGMSFRLLYDVGLHVDPSELRLTDREVQIRHMVLWACIMNDVRYWALYLGRPTMLKSSDIAPTCLEKDFDRLIESQTRTYAYEKTIETRVYEALLQLMDLLEPLCQTPSMNKNARPSDAYLRIATLDRTLNDWYADLPEQLRWTEDTIRTAPSSFFLLHTQYHTALILIHRTFPNQTQNQTPSSHSGLTDLSTLSRNVCINNAIRISDIVSSYRMRHPLQRIFVTGLQHVGTAATALMAEISMLQGERDRPQRERLLDCLSGLSENMKTMSETYQPAKLMASVVS</sequence>
<dbReference type="SUPFAM" id="SSF57701">
    <property type="entry name" value="Zn2/Cys6 DNA-binding domain"/>
    <property type="match status" value="1"/>
</dbReference>
<feature type="region of interest" description="Disordered" evidence="8">
    <location>
        <begin position="84"/>
        <end position="120"/>
    </location>
</feature>
<evidence type="ECO:0000256" key="6">
    <source>
        <dbReference type="ARBA" id="ARBA00023163"/>
    </source>
</evidence>
<dbReference type="EMBL" id="MU001508">
    <property type="protein sequence ID" value="KAF2439922.1"/>
    <property type="molecule type" value="Genomic_DNA"/>
</dbReference>
<feature type="non-terminal residue" evidence="10">
    <location>
        <position position="1"/>
    </location>
</feature>
<gene>
    <name evidence="10" type="ORF">P171DRAFT_328883</name>
</gene>
<dbReference type="GO" id="GO:0006351">
    <property type="term" value="P:DNA-templated transcription"/>
    <property type="evidence" value="ECO:0007669"/>
    <property type="project" value="InterPro"/>
</dbReference>
<evidence type="ECO:0000256" key="4">
    <source>
        <dbReference type="ARBA" id="ARBA00023015"/>
    </source>
</evidence>
<evidence type="ECO:0000256" key="2">
    <source>
        <dbReference type="ARBA" id="ARBA00022723"/>
    </source>
</evidence>
<dbReference type="OrthoDB" id="4161332at2759"/>
<reference evidence="10" key="1">
    <citation type="journal article" date="2020" name="Stud. Mycol.">
        <title>101 Dothideomycetes genomes: a test case for predicting lifestyles and emergence of pathogens.</title>
        <authorList>
            <person name="Haridas S."/>
            <person name="Albert R."/>
            <person name="Binder M."/>
            <person name="Bloem J."/>
            <person name="Labutti K."/>
            <person name="Salamov A."/>
            <person name="Andreopoulos B."/>
            <person name="Baker S."/>
            <person name="Barry K."/>
            <person name="Bills G."/>
            <person name="Bluhm B."/>
            <person name="Cannon C."/>
            <person name="Castanera R."/>
            <person name="Culley D."/>
            <person name="Daum C."/>
            <person name="Ezra D."/>
            <person name="Gonzalez J."/>
            <person name="Henrissat B."/>
            <person name="Kuo A."/>
            <person name="Liang C."/>
            <person name="Lipzen A."/>
            <person name="Lutzoni F."/>
            <person name="Magnuson J."/>
            <person name="Mondo S."/>
            <person name="Nolan M."/>
            <person name="Ohm R."/>
            <person name="Pangilinan J."/>
            <person name="Park H.-J."/>
            <person name="Ramirez L."/>
            <person name="Alfaro M."/>
            <person name="Sun H."/>
            <person name="Tritt A."/>
            <person name="Yoshinaga Y."/>
            <person name="Zwiers L.-H."/>
            <person name="Turgeon B."/>
            <person name="Goodwin S."/>
            <person name="Spatafora J."/>
            <person name="Crous P."/>
            <person name="Grigoriev I."/>
        </authorList>
    </citation>
    <scope>NUCLEOTIDE SEQUENCE</scope>
    <source>
        <strain evidence="10">CBS 690.94</strain>
    </source>
</reference>
<protein>
    <recommendedName>
        <fullName evidence="9">Zn(2)-C6 fungal-type domain-containing protein</fullName>
    </recommendedName>
</protein>
<dbReference type="CDD" id="cd00067">
    <property type="entry name" value="GAL4"/>
    <property type="match status" value="1"/>
</dbReference>
<dbReference type="SMART" id="SM00066">
    <property type="entry name" value="GAL4"/>
    <property type="match status" value="1"/>
</dbReference>
<dbReference type="Pfam" id="PF00172">
    <property type="entry name" value="Zn_clus"/>
    <property type="match status" value="1"/>
</dbReference>
<evidence type="ECO:0000256" key="5">
    <source>
        <dbReference type="ARBA" id="ARBA00023125"/>
    </source>
</evidence>
<dbReference type="PANTHER" id="PTHR31313:SF81">
    <property type="entry name" value="TY1 ENHANCER ACTIVATOR"/>
    <property type="match status" value="1"/>
</dbReference>
<dbReference type="Gene3D" id="4.10.240.10">
    <property type="entry name" value="Zn(2)-C6 fungal-type DNA-binding domain"/>
    <property type="match status" value="1"/>
</dbReference>
<keyword evidence="4" id="KW-0805">Transcription regulation</keyword>
<comment type="subcellular location">
    <subcellularLocation>
        <location evidence="1">Nucleus</location>
    </subcellularLocation>
</comment>
<keyword evidence="3" id="KW-0862">Zinc</keyword>
<dbReference type="SMART" id="SM00906">
    <property type="entry name" value="Fungal_trans"/>
    <property type="match status" value="1"/>
</dbReference>
<evidence type="ECO:0000256" key="3">
    <source>
        <dbReference type="ARBA" id="ARBA00022833"/>
    </source>
</evidence>
<name>A0A9P4P9Q1_9PLEO</name>
<dbReference type="InterPro" id="IPR036864">
    <property type="entry name" value="Zn2-C6_fun-type_DNA-bd_sf"/>
</dbReference>
<keyword evidence="2" id="KW-0479">Metal-binding</keyword>
<dbReference type="InterPro" id="IPR051615">
    <property type="entry name" value="Transcr_Regulatory_Elem"/>
</dbReference>
<keyword evidence="6" id="KW-0804">Transcription</keyword>
<dbReference type="GO" id="GO:0008270">
    <property type="term" value="F:zinc ion binding"/>
    <property type="evidence" value="ECO:0007669"/>
    <property type="project" value="InterPro"/>
</dbReference>